<reference evidence="5 6" key="1">
    <citation type="journal article" date="2012" name="J. Bacteriol.">
        <title>Genome Sequence of Gallaecimonas xiamenensis Type Strain 3-C-1.</title>
        <authorList>
            <person name="Lai Q."/>
            <person name="Wang L."/>
            <person name="Wang W."/>
            <person name="Shao Z."/>
        </authorList>
    </citation>
    <scope>NUCLEOTIDE SEQUENCE [LARGE SCALE GENOMIC DNA]</scope>
    <source>
        <strain evidence="5 6">3-C-1</strain>
    </source>
</reference>
<protein>
    <submittedName>
        <fullName evidence="5">AraC family transcriptional regulator</fullName>
    </submittedName>
</protein>
<dbReference type="GO" id="GO:0003700">
    <property type="term" value="F:DNA-binding transcription factor activity"/>
    <property type="evidence" value="ECO:0007669"/>
    <property type="project" value="InterPro"/>
</dbReference>
<dbReference type="InterPro" id="IPR018062">
    <property type="entry name" value="HTH_AraC-typ_CS"/>
</dbReference>
<sequence length="354" mass="39555">MTMHGDVSHDSEIPRSFVSTYGMPRKAAVEFWQERVSGLLDTQLRDPEGEGAFSQIDAYMLGRLSLSKIDIGPQLFSRSLRKIGQDGLDHYFLSFYETGCCRNRIDRFNTESQPGDLIITDLSQPLSAEVTKHSSIDIVLPRAILASKLSFPNDQHMRIVHRDEPLVRILRSHLATLANTAVGIKQRDVDNLEPITVSLIAAAMNGCGTEQTRPAIHTSIRSTIVVFIDNKLNNADLTPEYLSKHFGISLRKLHYLFQVDGGVSKFIQLRRLYKIKDMLTRPEMAGASIAEIAQCNGFSHTASFSRAFRKAFGVSARTIRAMSLEGQKLESALGSNGLSWSGWLQQMKYYSGSR</sequence>
<dbReference type="PROSITE" id="PS01124">
    <property type="entry name" value="HTH_ARAC_FAMILY_2"/>
    <property type="match status" value="1"/>
</dbReference>
<dbReference type="Gene3D" id="1.10.10.60">
    <property type="entry name" value="Homeodomain-like"/>
    <property type="match status" value="1"/>
</dbReference>
<accession>K2J5T0</accession>
<dbReference type="Proteomes" id="UP000006755">
    <property type="component" value="Unassembled WGS sequence"/>
</dbReference>
<keyword evidence="3" id="KW-0804">Transcription</keyword>
<gene>
    <name evidence="5" type="ORF">B3C1_13958</name>
</gene>
<dbReference type="AlphaFoldDB" id="K2J5T0"/>
<dbReference type="eggNOG" id="COG2207">
    <property type="taxonomic scope" value="Bacteria"/>
</dbReference>
<dbReference type="InterPro" id="IPR018060">
    <property type="entry name" value="HTH_AraC"/>
</dbReference>
<dbReference type="InterPro" id="IPR050204">
    <property type="entry name" value="AraC_XylS_family_regulators"/>
</dbReference>
<evidence type="ECO:0000256" key="3">
    <source>
        <dbReference type="ARBA" id="ARBA00023163"/>
    </source>
</evidence>
<dbReference type="SUPFAM" id="SSF46689">
    <property type="entry name" value="Homeodomain-like"/>
    <property type="match status" value="1"/>
</dbReference>
<dbReference type="PANTHER" id="PTHR46796">
    <property type="entry name" value="HTH-TYPE TRANSCRIPTIONAL ACTIVATOR RHAS-RELATED"/>
    <property type="match status" value="1"/>
</dbReference>
<dbReference type="PANTHER" id="PTHR46796:SF6">
    <property type="entry name" value="ARAC SUBFAMILY"/>
    <property type="match status" value="1"/>
</dbReference>
<keyword evidence="1" id="KW-0805">Transcription regulation</keyword>
<keyword evidence="6" id="KW-1185">Reference proteome</keyword>
<dbReference type="Pfam" id="PF12833">
    <property type="entry name" value="HTH_18"/>
    <property type="match status" value="1"/>
</dbReference>
<feature type="domain" description="HTH araC/xylS-type" evidence="4">
    <location>
        <begin position="222"/>
        <end position="322"/>
    </location>
</feature>
<dbReference type="OrthoDB" id="9783876at2"/>
<dbReference type="GO" id="GO:0043565">
    <property type="term" value="F:sequence-specific DNA binding"/>
    <property type="evidence" value="ECO:0007669"/>
    <property type="project" value="InterPro"/>
</dbReference>
<evidence type="ECO:0000313" key="5">
    <source>
        <dbReference type="EMBL" id="EKE70212.1"/>
    </source>
</evidence>
<dbReference type="SMART" id="SM00342">
    <property type="entry name" value="HTH_ARAC"/>
    <property type="match status" value="1"/>
</dbReference>
<proteinExistence type="predicted"/>
<comment type="caution">
    <text evidence="5">The sequence shown here is derived from an EMBL/GenBank/DDBJ whole genome shotgun (WGS) entry which is preliminary data.</text>
</comment>
<dbReference type="STRING" id="745411.B3C1_13958"/>
<dbReference type="InterPro" id="IPR009057">
    <property type="entry name" value="Homeodomain-like_sf"/>
</dbReference>
<evidence type="ECO:0000259" key="4">
    <source>
        <dbReference type="PROSITE" id="PS01124"/>
    </source>
</evidence>
<organism evidence="5 6">
    <name type="scientific">Gallaecimonas xiamenensis 3-C-1</name>
    <dbReference type="NCBI Taxonomy" id="745411"/>
    <lineage>
        <taxon>Bacteria</taxon>
        <taxon>Pseudomonadati</taxon>
        <taxon>Pseudomonadota</taxon>
        <taxon>Gammaproteobacteria</taxon>
        <taxon>Enterobacterales</taxon>
        <taxon>Gallaecimonadaceae</taxon>
        <taxon>Gallaecimonas</taxon>
    </lineage>
</organism>
<dbReference type="EMBL" id="AMRI01000021">
    <property type="protein sequence ID" value="EKE70212.1"/>
    <property type="molecule type" value="Genomic_DNA"/>
</dbReference>
<evidence type="ECO:0000256" key="2">
    <source>
        <dbReference type="ARBA" id="ARBA00023125"/>
    </source>
</evidence>
<evidence type="ECO:0000256" key="1">
    <source>
        <dbReference type="ARBA" id="ARBA00023015"/>
    </source>
</evidence>
<keyword evidence="2" id="KW-0238">DNA-binding</keyword>
<dbReference type="PROSITE" id="PS00041">
    <property type="entry name" value="HTH_ARAC_FAMILY_1"/>
    <property type="match status" value="1"/>
</dbReference>
<name>K2J5T0_9GAMM</name>
<evidence type="ECO:0000313" key="6">
    <source>
        <dbReference type="Proteomes" id="UP000006755"/>
    </source>
</evidence>